<feature type="binding site" evidence="11">
    <location>
        <position position="37"/>
    </location>
    <ligand>
        <name>CTP</name>
        <dbReference type="ChEBI" id="CHEBI:37563"/>
    </ligand>
</feature>
<evidence type="ECO:0000256" key="11">
    <source>
        <dbReference type="HAMAP-Rule" id="MF_01263"/>
    </source>
</evidence>
<protein>
    <recommendedName>
        <fullName evidence="11">CCA-adding enzyme</fullName>
        <ecNumber evidence="11">2.7.7.72</ecNumber>
    </recommendedName>
    <alternativeName>
        <fullName evidence="11">CCA tRNA nucleotidyltransferase</fullName>
    </alternativeName>
    <alternativeName>
        <fullName evidence="11">tRNA CCA-pyrophosphorylase</fullName>
    </alternativeName>
    <alternativeName>
        <fullName evidence="11">tRNA adenylyl-/cytidylyl- transferase</fullName>
    </alternativeName>
    <alternativeName>
        <fullName evidence="11">tRNA nucleotidyltransferase</fullName>
    </alternativeName>
    <alternativeName>
        <fullName evidence="11">tRNA-NT</fullName>
    </alternativeName>
</protein>
<dbReference type="GO" id="GO:0160016">
    <property type="term" value="F:CCACCA tRNA nucleotidyltransferase activity"/>
    <property type="evidence" value="ECO:0007669"/>
    <property type="project" value="RHEA"/>
</dbReference>
<feature type="binding site" evidence="11">
    <location>
        <position position="121"/>
    </location>
    <ligand>
        <name>CTP</name>
        <dbReference type="ChEBI" id="CHEBI:37563"/>
    </ligand>
</feature>
<sequence>MFVYMMKRVPITGEFKKALPVLKKIQAAGFEAYFVGGSVRDALLEKPVNDVDIATSAFPQEIKKLFKKTVDVGIEHGTVMVLMEGESYEVTTFRTESTYQDFRRPDSVTFVRSLKEDLKRRDLTINAFAMNEMGEIKDFFGGEQDLYDKVIRAVGKAEERFHEDALRMMRAVRFAAQLGFDLEADTFYAIVVNAHLLKNIATERIRIEFVKMAMGKHLMQGMTGFIESNLYKYCPGLAQAEENLEQFAKIEKPINKERHVWVLLLYYLRIQNEKEARAFLKHWKLSNQLIKESTELHQLFLHRLLYDHTNATVYRYKKDLALDSETLLEQIGKTGDKNAVEQIDKNLPIHSRDELAINGKIILEEAERPGGKWLGLALEAAEKAVVTGELANDTTEILAYLKDKHYIS</sequence>
<accession>A0A511AQY9</accession>
<dbReference type="PANTHER" id="PTHR46173:SF1">
    <property type="entry name" value="CCA TRNA NUCLEOTIDYLTRANSFERASE 1, MITOCHONDRIAL"/>
    <property type="match status" value="1"/>
</dbReference>
<comment type="function">
    <text evidence="11">Catalyzes the addition and repair of the essential 3'-terminal CCA sequence in tRNAs without using a nucleic acid template. Adds these three nucleotides in the order of C, C, and A to the tRNA nucleotide-73, using CTP and ATP as substrates and producing inorganic pyrophosphate. tRNA 3'-terminal CCA addition is required both for tRNA processing and repair. Also involved in tRNA surveillance by mediating tandem CCA addition to generate a CCACCA at the 3' terminus of unstable tRNAs. While stable tRNAs receive only 3'-terminal CCA, unstable tRNAs are marked with CCACCA and rapidly degraded.</text>
</comment>
<organism evidence="15 16">
    <name type="scientific">Alkalibacterium kapii</name>
    <dbReference type="NCBI Taxonomy" id="426704"/>
    <lineage>
        <taxon>Bacteria</taxon>
        <taxon>Bacillati</taxon>
        <taxon>Bacillota</taxon>
        <taxon>Bacilli</taxon>
        <taxon>Lactobacillales</taxon>
        <taxon>Carnobacteriaceae</taxon>
        <taxon>Alkalibacterium</taxon>
    </lineage>
</organism>
<feature type="binding site" evidence="11">
    <location>
        <position position="170"/>
    </location>
    <ligand>
        <name>CTP</name>
        <dbReference type="ChEBI" id="CHEBI:37563"/>
    </ligand>
</feature>
<dbReference type="Gene3D" id="1.10.246.80">
    <property type="match status" value="1"/>
</dbReference>
<dbReference type="Pfam" id="PF12627">
    <property type="entry name" value="PolyA_pol_RNAbd"/>
    <property type="match status" value="1"/>
</dbReference>
<feature type="binding site" evidence="11">
    <location>
        <position position="50"/>
    </location>
    <ligand>
        <name>Mg(2+)</name>
        <dbReference type="ChEBI" id="CHEBI:18420"/>
    </ligand>
</feature>
<keyword evidence="10 11" id="KW-0694">RNA-binding</keyword>
<dbReference type="InterPro" id="IPR043519">
    <property type="entry name" value="NT_sf"/>
</dbReference>
<keyword evidence="8 11" id="KW-0067">ATP-binding</keyword>
<keyword evidence="9 11" id="KW-0460">Magnesium</keyword>
<keyword evidence="7 11" id="KW-0692">RNA repair</keyword>
<comment type="catalytic activity">
    <reaction evidence="11">
        <text>a tRNA with a 3' CCA end + 2 CTP + ATP = a tRNA with a 3' CCACCA end + 3 diphosphate</text>
        <dbReference type="Rhea" id="RHEA:76235"/>
        <dbReference type="Rhea" id="RHEA-COMP:10468"/>
        <dbReference type="Rhea" id="RHEA-COMP:18655"/>
        <dbReference type="ChEBI" id="CHEBI:30616"/>
        <dbReference type="ChEBI" id="CHEBI:33019"/>
        <dbReference type="ChEBI" id="CHEBI:37563"/>
        <dbReference type="ChEBI" id="CHEBI:83071"/>
        <dbReference type="ChEBI" id="CHEBI:195187"/>
    </reaction>
</comment>
<evidence type="ECO:0000313" key="16">
    <source>
        <dbReference type="Proteomes" id="UP000321662"/>
    </source>
</evidence>
<dbReference type="GO" id="GO:0005524">
    <property type="term" value="F:ATP binding"/>
    <property type="evidence" value="ECO:0007669"/>
    <property type="project" value="UniProtKB-UniRule"/>
</dbReference>
<feature type="binding site" evidence="11">
    <location>
        <position position="40"/>
    </location>
    <ligand>
        <name>CTP</name>
        <dbReference type="ChEBI" id="CHEBI:37563"/>
    </ligand>
</feature>
<evidence type="ECO:0000259" key="14">
    <source>
        <dbReference type="Pfam" id="PF13735"/>
    </source>
</evidence>
<dbReference type="CDD" id="cd05398">
    <property type="entry name" value="NT_ClassII-CCAase"/>
    <property type="match status" value="1"/>
</dbReference>
<evidence type="ECO:0000256" key="3">
    <source>
        <dbReference type="ARBA" id="ARBA00022694"/>
    </source>
</evidence>
<feature type="binding site" evidence="11">
    <location>
        <position position="167"/>
    </location>
    <ligand>
        <name>ATP</name>
        <dbReference type="ChEBI" id="CHEBI:30616"/>
    </ligand>
</feature>
<dbReference type="AlphaFoldDB" id="A0A511AQY9"/>
<feature type="binding site" evidence="11">
    <location>
        <position position="173"/>
    </location>
    <ligand>
        <name>CTP</name>
        <dbReference type="ChEBI" id="CHEBI:37563"/>
    </ligand>
</feature>
<dbReference type="Gene3D" id="1.10.110.30">
    <property type="match status" value="1"/>
</dbReference>
<dbReference type="InterPro" id="IPR002646">
    <property type="entry name" value="PolA_pol_head_dom"/>
</dbReference>
<dbReference type="Gene3D" id="3.30.460.10">
    <property type="entry name" value="Beta Polymerase, domain 2"/>
    <property type="match status" value="1"/>
</dbReference>
<feature type="binding site" evidence="11">
    <location>
        <position position="164"/>
    </location>
    <ligand>
        <name>ATP</name>
        <dbReference type="ChEBI" id="CHEBI:30616"/>
    </ligand>
</feature>
<evidence type="ECO:0000256" key="1">
    <source>
        <dbReference type="ARBA" id="ARBA00001946"/>
    </source>
</evidence>
<feature type="domain" description="tRNA nucleotidyltransferase/poly(A) polymerase RNA and SrmB- binding" evidence="13">
    <location>
        <begin position="179"/>
        <end position="239"/>
    </location>
</feature>
<evidence type="ECO:0000259" key="13">
    <source>
        <dbReference type="Pfam" id="PF12627"/>
    </source>
</evidence>
<dbReference type="GO" id="GO:0001680">
    <property type="term" value="P:tRNA 3'-terminal CCA addition"/>
    <property type="evidence" value="ECO:0007669"/>
    <property type="project" value="UniProtKB-UniRule"/>
</dbReference>
<feature type="binding site" evidence="11">
    <location>
        <position position="164"/>
    </location>
    <ligand>
        <name>CTP</name>
        <dbReference type="ChEBI" id="CHEBI:37563"/>
    </ligand>
</feature>
<comment type="cofactor">
    <cofactor evidence="1 11">
        <name>Mg(2+)</name>
        <dbReference type="ChEBI" id="CHEBI:18420"/>
    </cofactor>
</comment>
<feature type="binding site" evidence="11">
    <location>
        <position position="173"/>
    </location>
    <ligand>
        <name>ATP</name>
        <dbReference type="ChEBI" id="CHEBI:30616"/>
    </ligand>
</feature>
<proteinExistence type="inferred from homology"/>
<dbReference type="GO" id="GO:0042245">
    <property type="term" value="P:RNA repair"/>
    <property type="evidence" value="ECO:0007669"/>
    <property type="project" value="UniProtKB-KW"/>
</dbReference>
<keyword evidence="2 11" id="KW-0808">Transferase</keyword>
<name>A0A511AQY9_9LACT</name>
<dbReference type="EMBL" id="BJUY01000002">
    <property type="protein sequence ID" value="GEK90615.1"/>
    <property type="molecule type" value="Genomic_DNA"/>
</dbReference>
<keyword evidence="5 11" id="KW-0479">Metal-binding</keyword>
<dbReference type="NCBIfam" id="NF009814">
    <property type="entry name" value="PRK13299.1"/>
    <property type="match status" value="1"/>
</dbReference>
<evidence type="ECO:0000256" key="5">
    <source>
        <dbReference type="ARBA" id="ARBA00022723"/>
    </source>
</evidence>
<dbReference type="SUPFAM" id="SSF81891">
    <property type="entry name" value="Poly A polymerase C-terminal region-like"/>
    <property type="match status" value="1"/>
</dbReference>
<evidence type="ECO:0000259" key="12">
    <source>
        <dbReference type="Pfam" id="PF01743"/>
    </source>
</evidence>
<feature type="binding site" evidence="11">
    <location>
        <position position="121"/>
    </location>
    <ligand>
        <name>ATP</name>
        <dbReference type="ChEBI" id="CHEBI:30616"/>
    </ligand>
</feature>
<keyword evidence="6 11" id="KW-0547">Nucleotide-binding</keyword>
<feature type="binding site" evidence="11">
    <location>
        <position position="167"/>
    </location>
    <ligand>
        <name>CTP</name>
        <dbReference type="ChEBI" id="CHEBI:37563"/>
    </ligand>
</feature>
<evidence type="ECO:0000313" key="15">
    <source>
        <dbReference type="EMBL" id="GEK90615.1"/>
    </source>
</evidence>
<feature type="domain" description="Poly A polymerase head" evidence="12">
    <location>
        <begin position="32"/>
        <end position="152"/>
    </location>
</feature>
<comment type="similarity">
    <text evidence="11">Belongs to the tRNA nucleotidyltransferase/poly(A) polymerase family. Bacterial CCA-adding enzyme type 3 subfamily.</text>
</comment>
<evidence type="ECO:0000256" key="7">
    <source>
        <dbReference type="ARBA" id="ARBA00022800"/>
    </source>
</evidence>
<feature type="domain" description="CCA-adding enzyme C-terminal" evidence="14">
    <location>
        <begin position="254"/>
        <end position="400"/>
    </location>
</feature>
<evidence type="ECO:0000256" key="8">
    <source>
        <dbReference type="ARBA" id="ARBA00022840"/>
    </source>
</evidence>
<gene>
    <name evidence="11 15" type="primary">cca</name>
    <name evidence="15" type="ORF">AKA01nite_02370</name>
</gene>
<reference evidence="15 16" key="1">
    <citation type="submission" date="2019-07" db="EMBL/GenBank/DDBJ databases">
        <title>Whole genome shotgun sequence of Alkalibacterium kapii NBRC 103247.</title>
        <authorList>
            <person name="Hosoyama A."/>
            <person name="Uohara A."/>
            <person name="Ohji S."/>
            <person name="Ichikawa N."/>
        </authorList>
    </citation>
    <scope>NUCLEOTIDE SEQUENCE [LARGE SCALE GENOMIC DNA]</scope>
    <source>
        <strain evidence="15 16">NBRC 103247</strain>
    </source>
</reference>
<evidence type="ECO:0000256" key="4">
    <source>
        <dbReference type="ARBA" id="ARBA00022695"/>
    </source>
</evidence>
<feature type="binding site" evidence="11">
    <location>
        <position position="170"/>
    </location>
    <ligand>
        <name>ATP</name>
        <dbReference type="ChEBI" id="CHEBI:30616"/>
    </ligand>
</feature>
<evidence type="ECO:0000256" key="9">
    <source>
        <dbReference type="ARBA" id="ARBA00022842"/>
    </source>
</evidence>
<comment type="miscellaneous">
    <text evidence="11">A single active site specifically recognizes both ATP and CTP and is responsible for their addition.</text>
</comment>
<dbReference type="EC" id="2.7.7.72" evidence="11"/>
<comment type="subunit">
    <text evidence="11">Homodimer.</text>
</comment>
<dbReference type="Proteomes" id="UP000321662">
    <property type="component" value="Unassembled WGS sequence"/>
</dbReference>
<dbReference type="Pfam" id="PF01743">
    <property type="entry name" value="PolyA_pol"/>
    <property type="match status" value="1"/>
</dbReference>
<dbReference type="SUPFAM" id="SSF81301">
    <property type="entry name" value="Nucleotidyltransferase"/>
    <property type="match status" value="1"/>
</dbReference>
<comment type="caution">
    <text evidence="15">The sequence shown here is derived from an EMBL/GenBank/DDBJ whole genome shotgun (WGS) entry which is preliminary data.</text>
</comment>
<comment type="catalytic activity">
    <reaction evidence="11">
        <text>a tRNA precursor + 2 CTP + ATP = a tRNA with a 3' CCA end + 3 diphosphate</text>
        <dbReference type="Rhea" id="RHEA:14433"/>
        <dbReference type="Rhea" id="RHEA-COMP:10465"/>
        <dbReference type="Rhea" id="RHEA-COMP:10468"/>
        <dbReference type="ChEBI" id="CHEBI:30616"/>
        <dbReference type="ChEBI" id="CHEBI:33019"/>
        <dbReference type="ChEBI" id="CHEBI:37563"/>
        <dbReference type="ChEBI" id="CHEBI:74896"/>
        <dbReference type="ChEBI" id="CHEBI:83071"/>
        <dbReference type="EC" id="2.7.7.72"/>
    </reaction>
</comment>
<feature type="binding site" evidence="11">
    <location>
        <position position="52"/>
    </location>
    <ligand>
        <name>Mg(2+)</name>
        <dbReference type="ChEBI" id="CHEBI:18420"/>
    </ligand>
</feature>
<dbReference type="GO" id="GO:0004810">
    <property type="term" value="F:CCA tRNA nucleotidyltransferase activity"/>
    <property type="evidence" value="ECO:0007669"/>
    <property type="project" value="UniProtKB-UniRule"/>
</dbReference>
<feature type="binding site" evidence="11">
    <location>
        <position position="37"/>
    </location>
    <ligand>
        <name>ATP</name>
        <dbReference type="ChEBI" id="CHEBI:30616"/>
    </ligand>
</feature>
<dbReference type="InterPro" id="IPR050264">
    <property type="entry name" value="Bact_CCA-adding_enz_type3_sf"/>
</dbReference>
<feature type="binding site" evidence="11">
    <location>
        <position position="40"/>
    </location>
    <ligand>
        <name>ATP</name>
        <dbReference type="ChEBI" id="CHEBI:30616"/>
    </ligand>
</feature>
<evidence type="ECO:0000256" key="2">
    <source>
        <dbReference type="ARBA" id="ARBA00022679"/>
    </source>
</evidence>
<keyword evidence="3 11" id="KW-0819">tRNA processing</keyword>
<evidence type="ECO:0000256" key="6">
    <source>
        <dbReference type="ARBA" id="ARBA00022741"/>
    </source>
</evidence>
<dbReference type="InterPro" id="IPR023068">
    <property type="entry name" value="CCA-adding_enz_firmicutes"/>
</dbReference>
<dbReference type="Pfam" id="PF13735">
    <property type="entry name" value="tRNA_NucTran2_2"/>
    <property type="match status" value="1"/>
</dbReference>
<dbReference type="HAMAP" id="MF_01263">
    <property type="entry name" value="CCA_bact_type3"/>
    <property type="match status" value="1"/>
</dbReference>
<keyword evidence="16" id="KW-1185">Reference proteome</keyword>
<dbReference type="GO" id="GO:0000049">
    <property type="term" value="F:tRNA binding"/>
    <property type="evidence" value="ECO:0007669"/>
    <property type="project" value="UniProtKB-UniRule"/>
</dbReference>
<dbReference type="InterPro" id="IPR032828">
    <property type="entry name" value="PolyA_RNA-bd"/>
</dbReference>
<dbReference type="GO" id="GO:0000287">
    <property type="term" value="F:magnesium ion binding"/>
    <property type="evidence" value="ECO:0007669"/>
    <property type="project" value="UniProtKB-UniRule"/>
</dbReference>
<dbReference type="Gene3D" id="1.20.58.560">
    <property type="match status" value="1"/>
</dbReference>
<keyword evidence="4 11" id="KW-0548">Nucleotidyltransferase</keyword>
<dbReference type="PANTHER" id="PTHR46173">
    <property type="entry name" value="CCA TRNA NUCLEOTIDYLTRANSFERASE 1, MITOCHONDRIAL"/>
    <property type="match status" value="1"/>
</dbReference>
<evidence type="ECO:0000256" key="10">
    <source>
        <dbReference type="ARBA" id="ARBA00022884"/>
    </source>
</evidence>
<dbReference type="InterPro" id="IPR032810">
    <property type="entry name" value="CCA-adding_enz_C"/>
</dbReference>